<feature type="domain" description="Fe-containing alcohol dehydrogenase-like C-terminal" evidence="5">
    <location>
        <begin position="187"/>
        <end position="381"/>
    </location>
</feature>
<dbReference type="InterPro" id="IPR056798">
    <property type="entry name" value="ADH_Fe_C"/>
</dbReference>
<dbReference type="InterPro" id="IPR001670">
    <property type="entry name" value="ADH_Fe/GldA"/>
</dbReference>
<dbReference type="SUPFAM" id="SSF56796">
    <property type="entry name" value="Dehydroquinate synthase-like"/>
    <property type="match status" value="1"/>
</dbReference>
<dbReference type="InterPro" id="IPR039697">
    <property type="entry name" value="Alcohol_dehydrogenase_Fe"/>
</dbReference>
<sequence>MPKLDLPCHIYIGNGYLNSLDEFVIENRGSRAFVVMDSFLANPPINLHYKVEEILRKGNFESRFFSDYAGEPTTLHVEAALEVLKDFKADCIISIGGGSAIDLGKAVSLFAINHDLKWTDITKQPYLNRLPLIAVPTTSGTGSEATKVMVITNTETNFKMNPGHPNLIPDTAVLDPKLSISLPRHLTAYTGLDALTHAIEAYVSNRATKMTDLYALESIRIIGTALPRIWEDGADNDSREKMMLASCYAGIAFSNSSTNLAHAAGRPLGTRFHIQHGLSVSLLLPFVMLFGLEAAKERYANIAIALGSDPSLNTDQLANISLKIIESYNEKFGIWDDGRKYIDVQKLRDSIPILVDDAMSGNGILTNVRIPTSKDVSAIYEMLAEKLIVQ</sequence>
<dbReference type="Pfam" id="PF25137">
    <property type="entry name" value="ADH_Fe_C"/>
    <property type="match status" value="1"/>
</dbReference>
<keyword evidence="7" id="KW-1185">Reference proteome</keyword>
<dbReference type="EMBL" id="CP089291">
    <property type="protein sequence ID" value="UOF90009.1"/>
    <property type="molecule type" value="Genomic_DNA"/>
</dbReference>
<dbReference type="InterPro" id="IPR018211">
    <property type="entry name" value="ADH_Fe_CS"/>
</dbReference>
<keyword evidence="3" id="KW-0520">NAD</keyword>
<evidence type="ECO:0000313" key="7">
    <source>
        <dbReference type="Proteomes" id="UP000830167"/>
    </source>
</evidence>
<dbReference type="CDD" id="cd08551">
    <property type="entry name" value="Fe-ADH"/>
    <property type="match status" value="1"/>
</dbReference>
<evidence type="ECO:0000259" key="4">
    <source>
        <dbReference type="Pfam" id="PF00465"/>
    </source>
</evidence>
<organism evidence="6 7">
    <name type="scientific">Fodinisporobacter ferrooxydans</name>
    <dbReference type="NCBI Taxonomy" id="2901836"/>
    <lineage>
        <taxon>Bacteria</taxon>
        <taxon>Bacillati</taxon>
        <taxon>Bacillota</taxon>
        <taxon>Bacilli</taxon>
        <taxon>Bacillales</taxon>
        <taxon>Alicyclobacillaceae</taxon>
        <taxon>Fodinisporobacter</taxon>
    </lineage>
</organism>
<evidence type="ECO:0000313" key="6">
    <source>
        <dbReference type="EMBL" id="UOF90009.1"/>
    </source>
</evidence>
<dbReference type="Gene3D" id="3.40.50.1970">
    <property type="match status" value="1"/>
</dbReference>
<feature type="domain" description="Alcohol dehydrogenase iron-type/glycerol dehydrogenase GldA" evidence="4">
    <location>
        <begin position="8"/>
        <end position="176"/>
    </location>
</feature>
<dbReference type="RefSeq" id="WP_347436703.1">
    <property type="nucleotide sequence ID" value="NZ_CP089291.1"/>
</dbReference>
<dbReference type="PANTHER" id="PTHR11496">
    <property type="entry name" value="ALCOHOL DEHYDROGENASE"/>
    <property type="match status" value="1"/>
</dbReference>
<protein>
    <submittedName>
        <fullName evidence="6">Iron-containing alcohol dehydrogenase</fullName>
    </submittedName>
</protein>
<accession>A0ABY4CI24</accession>
<evidence type="ECO:0000256" key="3">
    <source>
        <dbReference type="ARBA" id="ARBA00023027"/>
    </source>
</evidence>
<name>A0ABY4CI24_9BACL</name>
<evidence type="ECO:0000259" key="5">
    <source>
        <dbReference type="Pfam" id="PF25137"/>
    </source>
</evidence>
<keyword evidence="2" id="KW-0560">Oxidoreductase</keyword>
<proteinExistence type="inferred from homology"/>
<dbReference type="Proteomes" id="UP000830167">
    <property type="component" value="Chromosome"/>
</dbReference>
<evidence type="ECO:0000256" key="2">
    <source>
        <dbReference type="ARBA" id="ARBA00023002"/>
    </source>
</evidence>
<reference evidence="6" key="1">
    <citation type="submission" date="2021-12" db="EMBL/GenBank/DDBJ databases">
        <title>Alicyclobacillaceae gen. nov., sp. nov., isolated from chalcocite enrichment system.</title>
        <authorList>
            <person name="Jiang Z."/>
        </authorList>
    </citation>
    <scope>NUCLEOTIDE SEQUENCE</scope>
    <source>
        <strain evidence="6">MYW30-H2</strain>
    </source>
</reference>
<dbReference type="Pfam" id="PF00465">
    <property type="entry name" value="Fe-ADH"/>
    <property type="match status" value="1"/>
</dbReference>
<gene>
    <name evidence="6" type="ORF">LSG31_19410</name>
</gene>
<comment type="similarity">
    <text evidence="1">Belongs to the iron-containing alcohol dehydrogenase family.</text>
</comment>
<dbReference type="PANTHER" id="PTHR11496:SF102">
    <property type="entry name" value="ALCOHOL DEHYDROGENASE 4"/>
    <property type="match status" value="1"/>
</dbReference>
<dbReference type="Gene3D" id="1.20.1090.10">
    <property type="entry name" value="Dehydroquinate synthase-like - alpha domain"/>
    <property type="match status" value="1"/>
</dbReference>
<evidence type="ECO:0000256" key="1">
    <source>
        <dbReference type="ARBA" id="ARBA00007358"/>
    </source>
</evidence>
<dbReference type="PROSITE" id="PS00913">
    <property type="entry name" value="ADH_IRON_1"/>
    <property type="match status" value="1"/>
</dbReference>